<dbReference type="NCBIfam" id="NF037955">
    <property type="entry name" value="mfs"/>
    <property type="match status" value="1"/>
</dbReference>
<dbReference type="Pfam" id="PF12832">
    <property type="entry name" value="MFS_1_like"/>
    <property type="match status" value="1"/>
</dbReference>
<keyword evidence="5 8" id="KW-0812">Transmembrane</keyword>
<keyword evidence="2" id="KW-0813">Transport</keyword>
<feature type="transmembrane region" description="Helical" evidence="8">
    <location>
        <begin position="199"/>
        <end position="218"/>
    </location>
</feature>
<feature type="domain" description="Major facilitator superfamily associated" evidence="9">
    <location>
        <begin position="8"/>
        <end position="358"/>
    </location>
</feature>
<comment type="subcellular location">
    <subcellularLocation>
        <location evidence="1">Cell inner membrane</location>
        <topology evidence="1">Multi-pass membrane protein</topology>
    </subcellularLocation>
</comment>
<evidence type="ECO:0000256" key="7">
    <source>
        <dbReference type="ARBA" id="ARBA00023136"/>
    </source>
</evidence>
<evidence type="ECO:0000256" key="4">
    <source>
        <dbReference type="ARBA" id="ARBA00022519"/>
    </source>
</evidence>
<dbReference type="PANTHER" id="PTHR23522">
    <property type="entry name" value="BLL5896 PROTEIN"/>
    <property type="match status" value="1"/>
</dbReference>
<dbReference type="PANTHER" id="PTHR23522:SF10">
    <property type="entry name" value="3-PHENYLPROPIONIC ACID TRANSPORTER-RELATED"/>
    <property type="match status" value="1"/>
</dbReference>
<feature type="transmembrane region" description="Helical" evidence="8">
    <location>
        <begin position="135"/>
        <end position="155"/>
    </location>
</feature>
<feature type="transmembrane region" description="Helical" evidence="8">
    <location>
        <begin position="326"/>
        <end position="349"/>
    </location>
</feature>
<dbReference type="RefSeq" id="WP_213098260.1">
    <property type="nucleotide sequence ID" value="NZ_JAGYPH010000002.1"/>
</dbReference>
<feature type="transmembrane region" description="Helical" evidence="8">
    <location>
        <begin position="12"/>
        <end position="32"/>
    </location>
</feature>
<evidence type="ECO:0000256" key="6">
    <source>
        <dbReference type="ARBA" id="ARBA00022989"/>
    </source>
</evidence>
<feature type="transmembrane region" description="Helical" evidence="8">
    <location>
        <begin position="44"/>
        <end position="63"/>
    </location>
</feature>
<dbReference type="PIRSF" id="PIRSF004925">
    <property type="entry name" value="HcaT"/>
    <property type="match status" value="1"/>
</dbReference>
<feature type="transmembrane region" description="Helical" evidence="8">
    <location>
        <begin position="355"/>
        <end position="377"/>
    </location>
</feature>
<accession>A0A942Z436</accession>
<dbReference type="SUPFAM" id="SSF103473">
    <property type="entry name" value="MFS general substrate transporter"/>
    <property type="match status" value="1"/>
</dbReference>
<gene>
    <name evidence="10" type="ORF">KHA91_10785</name>
</gene>
<dbReference type="GO" id="GO:0005886">
    <property type="term" value="C:plasma membrane"/>
    <property type="evidence" value="ECO:0007669"/>
    <property type="project" value="UniProtKB-SubCell"/>
</dbReference>
<dbReference type="Gene3D" id="1.20.1250.20">
    <property type="entry name" value="MFS general substrate transporter like domains"/>
    <property type="match status" value="2"/>
</dbReference>
<reference evidence="10 11" key="1">
    <citation type="submission" date="2021-05" db="EMBL/GenBank/DDBJ databases">
        <title>Novel Bacillus species.</title>
        <authorList>
            <person name="Liu G."/>
        </authorList>
    </citation>
    <scope>NUCLEOTIDE SEQUENCE [LARGE SCALE GENOMIC DNA]</scope>
    <source>
        <strain evidence="10 11">FJAT-49682</strain>
    </source>
</reference>
<feature type="transmembrane region" description="Helical" evidence="8">
    <location>
        <begin position="267"/>
        <end position="285"/>
    </location>
</feature>
<sequence>MLKNYPILKLKMFLFFGSSISALVVSFLPLYFQAKGITNSQIGLFLALGTFVGLFAQPIWGYLSDKFKTVKKILIVCMCGMVIGIGWLFQLESLIWIFVAGSFFYFFFTSLFPLSDNLAKRTGDEHNVSFGSIRSWGSFGFSVISLGSGFLFSAIGVKYLAFPMLGLAVISLLLSFGLQDAKSGTKKVNIKEIGQFFKNPTLLTFFLLVSFISMTHRVNDSFISLYLFSIGGNEMLVGWLWFLGVLSEAVLFFFSGIWFNSKHPIKYIILAGFIYTVRWVMIAFIKDPAVLLSIQVLHGICFTVLFMGAIEYLYKAVPQEMQATGHMVFMGVTFGITGIIGSSVGGMIFDVFSGSALYLTMAVSAFIGMIGFIFFYYKEKSKEVPRPVEG</sequence>
<feature type="transmembrane region" description="Helical" evidence="8">
    <location>
        <begin position="70"/>
        <end position="89"/>
    </location>
</feature>
<evidence type="ECO:0000259" key="9">
    <source>
        <dbReference type="Pfam" id="PF12832"/>
    </source>
</evidence>
<evidence type="ECO:0000256" key="1">
    <source>
        <dbReference type="ARBA" id="ARBA00004429"/>
    </source>
</evidence>
<evidence type="ECO:0000313" key="10">
    <source>
        <dbReference type="EMBL" id="MBS4223229.1"/>
    </source>
</evidence>
<feature type="transmembrane region" description="Helical" evidence="8">
    <location>
        <begin position="291"/>
        <end position="314"/>
    </location>
</feature>
<name>A0A942Z436_9BACI</name>
<evidence type="ECO:0000256" key="2">
    <source>
        <dbReference type="ARBA" id="ARBA00022448"/>
    </source>
</evidence>
<dbReference type="InterPro" id="IPR036259">
    <property type="entry name" value="MFS_trans_sf"/>
</dbReference>
<organism evidence="10 11">
    <name type="scientific">Lederbergia citrea</name>
    <dbReference type="NCBI Taxonomy" id="2833581"/>
    <lineage>
        <taxon>Bacteria</taxon>
        <taxon>Bacillati</taxon>
        <taxon>Bacillota</taxon>
        <taxon>Bacilli</taxon>
        <taxon>Bacillales</taxon>
        <taxon>Bacillaceae</taxon>
        <taxon>Lederbergia</taxon>
    </lineage>
</organism>
<protein>
    <submittedName>
        <fullName evidence="10">MFS transporter</fullName>
    </submittedName>
</protein>
<dbReference type="Proteomes" id="UP000676456">
    <property type="component" value="Unassembled WGS sequence"/>
</dbReference>
<dbReference type="EMBL" id="JAGYPN010000002">
    <property type="protein sequence ID" value="MBS4223229.1"/>
    <property type="molecule type" value="Genomic_DNA"/>
</dbReference>
<proteinExistence type="predicted"/>
<keyword evidence="7 8" id="KW-0472">Membrane</keyword>
<dbReference type="InterPro" id="IPR026032">
    <property type="entry name" value="HcaT-like"/>
</dbReference>
<evidence type="ECO:0000256" key="5">
    <source>
        <dbReference type="ARBA" id="ARBA00022692"/>
    </source>
</evidence>
<feature type="transmembrane region" description="Helical" evidence="8">
    <location>
        <begin position="95"/>
        <end position="114"/>
    </location>
</feature>
<keyword evidence="4" id="KW-0997">Cell inner membrane</keyword>
<evidence type="ECO:0000313" key="11">
    <source>
        <dbReference type="Proteomes" id="UP000676456"/>
    </source>
</evidence>
<comment type="caution">
    <text evidence="10">The sequence shown here is derived from an EMBL/GenBank/DDBJ whole genome shotgun (WGS) entry which is preliminary data.</text>
</comment>
<keyword evidence="6 8" id="KW-1133">Transmembrane helix</keyword>
<evidence type="ECO:0000256" key="8">
    <source>
        <dbReference type="SAM" id="Phobius"/>
    </source>
</evidence>
<dbReference type="GO" id="GO:0015528">
    <property type="term" value="F:lactose:proton symporter activity"/>
    <property type="evidence" value="ECO:0007669"/>
    <property type="project" value="TreeGrafter"/>
</dbReference>
<dbReference type="GO" id="GO:0030395">
    <property type="term" value="F:lactose binding"/>
    <property type="evidence" value="ECO:0007669"/>
    <property type="project" value="TreeGrafter"/>
</dbReference>
<dbReference type="AlphaFoldDB" id="A0A942Z436"/>
<feature type="transmembrane region" description="Helical" evidence="8">
    <location>
        <begin position="238"/>
        <end position="260"/>
    </location>
</feature>
<keyword evidence="11" id="KW-1185">Reference proteome</keyword>
<feature type="transmembrane region" description="Helical" evidence="8">
    <location>
        <begin position="161"/>
        <end position="178"/>
    </location>
</feature>
<evidence type="ECO:0000256" key="3">
    <source>
        <dbReference type="ARBA" id="ARBA00022475"/>
    </source>
</evidence>
<keyword evidence="3" id="KW-1003">Cell membrane</keyword>
<dbReference type="InterPro" id="IPR024989">
    <property type="entry name" value="MFS_assoc_dom"/>
</dbReference>